<feature type="transmembrane region" description="Helical" evidence="12">
    <location>
        <begin position="419"/>
        <end position="437"/>
    </location>
</feature>
<keyword evidence="4 12" id="KW-1003">Cell membrane</keyword>
<gene>
    <name evidence="13" type="primary">appC</name>
    <name evidence="13" type="ORF">NNJEOMEG_01434</name>
</gene>
<keyword evidence="9 12" id="KW-1133">Transmembrane helix</keyword>
<evidence type="ECO:0000256" key="7">
    <source>
        <dbReference type="ARBA" id="ARBA00022723"/>
    </source>
</evidence>
<feature type="transmembrane region" description="Helical" evidence="12">
    <location>
        <begin position="189"/>
        <end position="210"/>
    </location>
</feature>
<dbReference type="GO" id="GO:0046872">
    <property type="term" value="F:metal ion binding"/>
    <property type="evidence" value="ECO:0007669"/>
    <property type="project" value="UniProtKB-UniRule"/>
</dbReference>
<feature type="transmembrane region" description="Helical" evidence="12">
    <location>
        <begin position="217"/>
        <end position="239"/>
    </location>
</feature>
<reference evidence="13 14" key="2">
    <citation type="submission" date="2020-05" db="EMBL/GenBank/DDBJ databases">
        <title>Draft genome sequence of Desulfovibrio sp. strainFSS-1.</title>
        <authorList>
            <person name="Shimoshige H."/>
            <person name="Kobayashi H."/>
            <person name="Maekawa T."/>
        </authorList>
    </citation>
    <scope>NUCLEOTIDE SEQUENCE [LARGE SCALE GENOMIC DNA]</scope>
    <source>
        <strain evidence="13 14">SIID29052-01</strain>
    </source>
</reference>
<dbReference type="InterPro" id="IPR002585">
    <property type="entry name" value="Cyt-d_ubiquinol_oxidase_su_1"/>
</dbReference>
<dbReference type="RefSeq" id="WP_173082795.1">
    <property type="nucleotide sequence ID" value="NZ_BLTE01000005.1"/>
</dbReference>
<dbReference type="GO" id="GO:0020037">
    <property type="term" value="F:heme binding"/>
    <property type="evidence" value="ECO:0007669"/>
    <property type="project" value="TreeGrafter"/>
</dbReference>
<keyword evidence="10 12" id="KW-0408">Iron</keyword>
<keyword evidence="7 12" id="KW-0479">Metal-binding</keyword>
<evidence type="ECO:0000256" key="3">
    <source>
        <dbReference type="ARBA" id="ARBA00022448"/>
    </source>
</evidence>
<dbReference type="EMBL" id="BLTE01000005">
    <property type="protein sequence ID" value="GFK93600.1"/>
    <property type="molecule type" value="Genomic_DNA"/>
</dbReference>
<feature type="transmembrane region" description="Helical" evidence="12">
    <location>
        <begin position="365"/>
        <end position="386"/>
    </location>
</feature>
<keyword evidence="3 12" id="KW-0813">Transport</keyword>
<dbReference type="GO" id="GO:0019646">
    <property type="term" value="P:aerobic electron transport chain"/>
    <property type="evidence" value="ECO:0007669"/>
    <property type="project" value="InterPro"/>
</dbReference>
<evidence type="ECO:0000256" key="6">
    <source>
        <dbReference type="ARBA" id="ARBA00022692"/>
    </source>
</evidence>
<sequence length="459" mass="50306">MTDALSDPVFLSRLQFAATTMFHILWPLTTIGLSVFLVALEALWLGTGDPDYYRHCRFWARIFAVGFAVGVVSGIPLEFQFGTNWAPFSVAAGNFFGQVLSFEGAMAFMLESAFLSIMLFGWKRVGPWAHFLSTVLVCFAASLSAFWIMAANSWMQTPAGGRFVDGVFQLEDFWAAVFNPDTVISFSHMWLACLQTSLFLAGGVSAFYIWRGRHTAFFLRSFSLAAAMVLVVAPLQALVGDTSGVHIGKLQPAKVAAIESHWETNKPGEGASWNIVAWPDPENERNAFEIRVPYVLSLLITHTPTGTVPGLKDFPKEDRPPIVIPFYAFRAMVGIGFAMVALALVTVWAWRKGLLAPDGAPRRKLLLGAWMAMAPLGYVATEMGWATREVGRQPWVIHGLLRTSDGASILPAEAVWTSLAMYGAVYTILPLMALWFFGKILAKGPDLTLQPPAAARKGA</sequence>
<protein>
    <submittedName>
        <fullName evidence="13">Cytochrome bd-II ubiquinol oxidase subunit 1</fullName>
    </submittedName>
</protein>
<dbReference type="AlphaFoldDB" id="A0A6V8LRK1"/>
<accession>A0A6V8LRK1</accession>
<evidence type="ECO:0000256" key="10">
    <source>
        <dbReference type="ARBA" id="ARBA00023004"/>
    </source>
</evidence>
<comment type="caution">
    <text evidence="13">The sequence shown here is derived from an EMBL/GenBank/DDBJ whole genome shotgun (WGS) entry which is preliminary data.</text>
</comment>
<evidence type="ECO:0000256" key="9">
    <source>
        <dbReference type="ARBA" id="ARBA00022989"/>
    </source>
</evidence>
<dbReference type="PANTHER" id="PTHR30365:SF14">
    <property type="entry name" value="CYTOCHROME BD MENAQUINOL OXIDASE SUBUNIT I-RELATED"/>
    <property type="match status" value="1"/>
</dbReference>
<comment type="subcellular location">
    <subcellularLocation>
        <location evidence="1">Cell membrane</location>
        <topology evidence="1">Multi-pass membrane protein</topology>
    </subcellularLocation>
</comment>
<proteinExistence type="inferred from homology"/>
<feature type="transmembrane region" description="Helical" evidence="12">
    <location>
        <begin position="58"/>
        <end position="75"/>
    </location>
</feature>
<dbReference type="PIRSF" id="PIRSF006446">
    <property type="entry name" value="Cyt_quinol_oxidase_1"/>
    <property type="match status" value="1"/>
</dbReference>
<evidence type="ECO:0000256" key="5">
    <source>
        <dbReference type="ARBA" id="ARBA00022617"/>
    </source>
</evidence>
<keyword evidence="11 12" id="KW-0472">Membrane</keyword>
<dbReference type="GO" id="GO:0009055">
    <property type="term" value="F:electron transfer activity"/>
    <property type="evidence" value="ECO:0007669"/>
    <property type="project" value="UniProtKB-UniRule"/>
</dbReference>
<dbReference type="Proteomes" id="UP000494245">
    <property type="component" value="Unassembled WGS sequence"/>
</dbReference>
<evidence type="ECO:0000256" key="12">
    <source>
        <dbReference type="PIRNR" id="PIRNR006446"/>
    </source>
</evidence>
<evidence type="ECO:0000313" key="13">
    <source>
        <dbReference type="EMBL" id="GFK93600.1"/>
    </source>
</evidence>
<dbReference type="GO" id="GO:0005886">
    <property type="term" value="C:plasma membrane"/>
    <property type="evidence" value="ECO:0007669"/>
    <property type="project" value="UniProtKB-SubCell"/>
</dbReference>
<evidence type="ECO:0000256" key="2">
    <source>
        <dbReference type="ARBA" id="ARBA00009819"/>
    </source>
</evidence>
<evidence type="ECO:0000313" key="14">
    <source>
        <dbReference type="Proteomes" id="UP000494245"/>
    </source>
</evidence>
<name>A0A6V8LRK1_9BACT</name>
<dbReference type="GO" id="GO:0016682">
    <property type="term" value="F:oxidoreductase activity, acting on diphenols and related substances as donors, oxygen as acceptor"/>
    <property type="evidence" value="ECO:0007669"/>
    <property type="project" value="TreeGrafter"/>
</dbReference>
<keyword evidence="8 12" id="KW-0249">Electron transport</keyword>
<dbReference type="PANTHER" id="PTHR30365">
    <property type="entry name" value="CYTOCHROME D UBIQUINOL OXIDASE"/>
    <property type="match status" value="1"/>
</dbReference>
<feature type="transmembrane region" description="Helical" evidence="12">
    <location>
        <begin position="128"/>
        <end position="150"/>
    </location>
</feature>
<keyword evidence="14" id="KW-1185">Reference proteome</keyword>
<keyword evidence="5 12" id="KW-0349">Heme</keyword>
<reference evidence="13 14" key="1">
    <citation type="submission" date="2020-04" db="EMBL/GenBank/DDBJ databases">
        <authorList>
            <consortium name="Desulfovibrio sp. FSS-1 genome sequencing consortium"/>
            <person name="Shimoshige H."/>
            <person name="Kobayashi H."/>
            <person name="Maekawa T."/>
        </authorList>
    </citation>
    <scope>NUCLEOTIDE SEQUENCE [LARGE SCALE GENOMIC DNA]</scope>
    <source>
        <strain evidence="13 14">SIID29052-01</strain>
    </source>
</reference>
<evidence type="ECO:0000256" key="8">
    <source>
        <dbReference type="ARBA" id="ARBA00022982"/>
    </source>
</evidence>
<organism evidence="13 14">
    <name type="scientific">Fundidesulfovibrio magnetotacticus</name>
    <dbReference type="NCBI Taxonomy" id="2730080"/>
    <lineage>
        <taxon>Bacteria</taxon>
        <taxon>Pseudomonadati</taxon>
        <taxon>Thermodesulfobacteriota</taxon>
        <taxon>Desulfovibrionia</taxon>
        <taxon>Desulfovibrionales</taxon>
        <taxon>Desulfovibrionaceae</taxon>
        <taxon>Fundidesulfovibrio</taxon>
    </lineage>
</organism>
<evidence type="ECO:0000256" key="4">
    <source>
        <dbReference type="ARBA" id="ARBA00022475"/>
    </source>
</evidence>
<evidence type="ECO:0000256" key="1">
    <source>
        <dbReference type="ARBA" id="ARBA00004651"/>
    </source>
</evidence>
<feature type="transmembrane region" description="Helical" evidence="12">
    <location>
        <begin position="24"/>
        <end position="46"/>
    </location>
</feature>
<feature type="transmembrane region" description="Helical" evidence="12">
    <location>
        <begin position="327"/>
        <end position="350"/>
    </location>
</feature>
<evidence type="ECO:0000256" key="11">
    <source>
        <dbReference type="ARBA" id="ARBA00023136"/>
    </source>
</evidence>
<dbReference type="GO" id="GO:0070069">
    <property type="term" value="C:cytochrome complex"/>
    <property type="evidence" value="ECO:0007669"/>
    <property type="project" value="UniProtKB-UniRule"/>
</dbReference>
<feature type="transmembrane region" description="Helical" evidence="12">
    <location>
        <begin position="95"/>
        <end position="121"/>
    </location>
</feature>
<keyword evidence="6 12" id="KW-0812">Transmembrane</keyword>
<comment type="similarity">
    <text evidence="2 12">Belongs to the cytochrome ubiquinol oxidase subunit 1 family.</text>
</comment>
<dbReference type="Pfam" id="PF01654">
    <property type="entry name" value="Cyt_bd_oxida_I"/>
    <property type="match status" value="1"/>
</dbReference>